<evidence type="ECO:0000256" key="4">
    <source>
        <dbReference type="ARBA" id="ARBA00022801"/>
    </source>
</evidence>
<name>A0A7J6PJ45_PEROL</name>
<dbReference type="Gene3D" id="6.20.210.10">
    <property type="entry name" value="Nin one binding (NOB1), Zn-ribbon-like"/>
    <property type="match status" value="1"/>
</dbReference>
<dbReference type="PANTHER" id="PTHR12814:SF2">
    <property type="entry name" value="RNA-BINDING PROTEIN NOB1"/>
    <property type="match status" value="1"/>
</dbReference>
<dbReference type="InterPro" id="IPR036283">
    <property type="entry name" value="NOB1_Zf-like_sf"/>
</dbReference>
<dbReference type="InterPro" id="IPR033411">
    <property type="entry name" value="Ribonuclease_PIN"/>
</dbReference>
<protein>
    <submittedName>
        <fullName evidence="8">Nin1 binding protein</fullName>
    </submittedName>
</protein>
<dbReference type="FunFam" id="3.40.50.1010:FF:000020">
    <property type="entry name" value="20S-pre-rRNA D-site endonuclease NOB1"/>
    <property type="match status" value="1"/>
</dbReference>
<dbReference type="InterPro" id="IPR039907">
    <property type="entry name" value="NOB1"/>
</dbReference>
<evidence type="ECO:0000256" key="5">
    <source>
        <dbReference type="SAM" id="MobiDB-lite"/>
    </source>
</evidence>
<dbReference type="GO" id="GO:0005737">
    <property type="term" value="C:cytoplasm"/>
    <property type="evidence" value="ECO:0007669"/>
    <property type="project" value="UniProtKB-ARBA"/>
</dbReference>
<reference evidence="8 9" key="1">
    <citation type="submission" date="2020-04" db="EMBL/GenBank/DDBJ databases">
        <title>Perkinsus olseni comparative genomics.</title>
        <authorList>
            <person name="Bogema D.R."/>
        </authorList>
    </citation>
    <scope>NUCLEOTIDE SEQUENCE [LARGE SCALE GENOMIC DNA]</scope>
    <source>
        <strain evidence="8">00978-12</strain>
    </source>
</reference>
<organism evidence="8 9">
    <name type="scientific">Perkinsus olseni</name>
    <name type="common">Perkinsus atlanticus</name>
    <dbReference type="NCBI Taxonomy" id="32597"/>
    <lineage>
        <taxon>Eukaryota</taxon>
        <taxon>Sar</taxon>
        <taxon>Alveolata</taxon>
        <taxon>Perkinsozoa</taxon>
        <taxon>Perkinsea</taxon>
        <taxon>Perkinsida</taxon>
        <taxon>Perkinsidae</taxon>
        <taxon>Perkinsus</taxon>
    </lineage>
</organism>
<evidence type="ECO:0000313" key="8">
    <source>
        <dbReference type="EMBL" id="KAF4695967.1"/>
    </source>
</evidence>
<dbReference type="SUPFAM" id="SSF144206">
    <property type="entry name" value="NOB1 zinc finger-like"/>
    <property type="match status" value="1"/>
</dbReference>
<dbReference type="SUPFAM" id="SSF47661">
    <property type="entry name" value="t-snare proteins"/>
    <property type="match status" value="1"/>
</dbReference>
<evidence type="ECO:0000256" key="2">
    <source>
        <dbReference type="ARBA" id="ARBA00022722"/>
    </source>
</evidence>
<feature type="compositionally biased region" description="Basic and acidic residues" evidence="5">
    <location>
        <begin position="793"/>
        <end position="802"/>
    </location>
</feature>
<comment type="caution">
    <text evidence="8">The sequence shown here is derived from an EMBL/GenBank/DDBJ whole genome shotgun (WGS) entry which is preliminary data.</text>
</comment>
<evidence type="ECO:0000313" key="9">
    <source>
        <dbReference type="Proteomes" id="UP000541610"/>
    </source>
</evidence>
<keyword evidence="4" id="KW-0378">Hydrolase</keyword>
<gene>
    <name evidence="8" type="primary">NOB1</name>
    <name evidence="8" type="ORF">FOZ60_002665</name>
</gene>
<feature type="domain" description="Nin one binding (NOB1) Zn-ribbon-like" evidence="6">
    <location>
        <begin position="599"/>
        <end position="655"/>
    </location>
</feature>
<dbReference type="Pfam" id="PF17146">
    <property type="entry name" value="PIN_6"/>
    <property type="match status" value="1"/>
</dbReference>
<dbReference type="GO" id="GO:0016787">
    <property type="term" value="F:hydrolase activity"/>
    <property type="evidence" value="ECO:0007669"/>
    <property type="project" value="UniProtKB-KW"/>
</dbReference>
<feature type="region of interest" description="Disordered" evidence="5">
    <location>
        <begin position="748"/>
        <end position="831"/>
    </location>
</feature>
<keyword evidence="3" id="KW-0479">Metal-binding</keyword>
<dbReference type="CDD" id="cd09876">
    <property type="entry name" value="PIN_Nob1-like"/>
    <property type="match status" value="1"/>
</dbReference>
<dbReference type="GO" id="GO:0030490">
    <property type="term" value="P:maturation of SSU-rRNA"/>
    <property type="evidence" value="ECO:0007669"/>
    <property type="project" value="TreeGrafter"/>
</dbReference>
<evidence type="ECO:0000256" key="1">
    <source>
        <dbReference type="ARBA" id="ARBA00005858"/>
    </source>
</evidence>
<dbReference type="InterPro" id="IPR014881">
    <property type="entry name" value="NOB1_Zn-bd"/>
</dbReference>
<sequence length="1064" mass="120589">MSDGRVRSWLRRRRLKALLRRIKDQERYVKEHAKLSNRLATKRRELAMMAKLLQEPSGARQVWAYHERIEWEAARKIQDWWRGRFSIAEAKLMARDRRRELAARRIQEGWRILRSRLRLETQPSSVLCRGLENYRREAIETNAEVDEGFVQEFEEMIGSRLAAGVDPADGEELERLRARSWQAYITFLQQLPRSRRKEKRSFVDIETCKDLLYEFDRLIDSDVSENHPSRVRGLLDAGVLKEARRHYDRENTRVLRDGREGGDKADVDGALAVDEGYAMDRPPSSCPIQGSRYPLGCPLWDSQGILVMELVAALLPMFFPAFQPLRFNCTMTEPSNPTPEVATPTAEPSKEEVHFAHRAKRLVLDAGAIIKLQRADNFAKELYTTPRILGEIRDRQARQHLANLPAQLKVRSPDTESMRTVQEFARKTGDFGFLSVNDMEVMALAVMLYGESGCDKALCTAPSMARFEEGAKGRKAFSWRPEESKGPQQQQKEEEEEPAVAAQPENTESTIPEESAAREVEESPAADVAQNGDDEDEDDGGWITASNFRKYARDNHESSTKDGEEETISEVSIMSADYSVQNVMMQMGVDVLSFGGFMIRSVKLWALLCTACHKVTRDTSKVFCSKCGNDTVYRVPVYVDSETRELTVTRSRRWEKMTAKRNKGSIIVVLPESVGRYRRTVEVGKVIPLILAEDELLMSGRDREYRRKCNQFEKERQLHNPFASDSLYQADPLMGWIPPALLRVEAGYGRRNPNRGNFKHTKGKRNCLMPSSTSSQSLSHTHRGPIASQTPPGRREQRRSDADLPLLGGYPTEPLTPEEGNEGGADREDGLVVLKPHPSTLCEMRSNRELQDMHREVGKARRTVSASSASPKQEEKRIHASIDKVRRSGVAVRQMLDRMRQLAGGEADKQLEEQRLRDNLGSLLSSLDQLLSSFLVSEERTLEREKVRADQIDEGIRASSQKYPSYASTSHTGMVDPAAERAQGQQQEAEDPTDALLLSMAELDLQEDIIRERQEGIRSIHSDIVAIRGLFQEVALACVRAGPGPRQHRDQHGAGRPPYRAGQS</sequence>
<feature type="region of interest" description="Disordered" evidence="5">
    <location>
        <begin position="1042"/>
        <end position="1064"/>
    </location>
</feature>
<comment type="similarity">
    <text evidence="1">Belongs to the NOB1 family.</text>
</comment>
<accession>A0A7J6PJ45</accession>
<dbReference type="GO" id="GO:0031981">
    <property type="term" value="C:nuclear lumen"/>
    <property type="evidence" value="ECO:0007669"/>
    <property type="project" value="UniProtKB-ARBA"/>
</dbReference>
<dbReference type="GO" id="GO:0030688">
    <property type="term" value="C:preribosome, small subunit precursor"/>
    <property type="evidence" value="ECO:0007669"/>
    <property type="project" value="TreeGrafter"/>
</dbReference>
<evidence type="ECO:0000256" key="3">
    <source>
        <dbReference type="ARBA" id="ARBA00022723"/>
    </source>
</evidence>
<feature type="region of interest" description="Disordered" evidence="5">
    <location>
        <begin position="474"/>
        <end position="542"/>
    </location>
</feature>
<keyword evidence="2" id="KW-0540">Nuclease</keyword>
<dbReference type="Gene3D" id="3.40.50.1010">
    <property type="entry name" value="5'-nuclease"/>
    <property type="match status" value="1"/>
</dbReference>
<dbReference type="Proteomes" id="UP000541610">
    <property type="component" value="Unassembled WGS sequence"/>
</dbReference>
<dbReference type="EMBL" id="JABANP010000015">
    <property type="protein sequence ID" value="KAF4695967.1"/>
    <property type="molecule type" value="Genomic_DNA"/>
</dbReference>
<dbReference type="PANTHER" id="PTHR12814">
    <property type="entry name" value="RNA-BINDING PROTEIN NOB1"/>
    <property type="match status" value="1"/>
</dbReference>
<proteinExistence type="inferred from homology"/>
<dbReference type="GO" id="GO:0016020">
    <property type="term" value="C:membrane"/>
    <property type="evidence" value="ECO:0007669"/>
    <property type="project" value="InterPro"/>
</dbReference>
<dbReference type="GO" id="GO:0046872">
    <property type="term" value="F:metal ion binding"/>
    <property type="evidence" value="ECO:0007669"/>
    <property type="project" value="UniProtKB-KW"/>
</dbReference>
<dbReference type="InterPro" id="IPR010989">
    <property type="entry name" value="SNARE"/>
</dbReference>
<evidence type="ECO:0000259" key="6">
    <source>
        <dbReference type="Pfam" id="PF08772"/>
    </source>
</evidence>
<dbReference type="GO" id="GO:0004521">
    <property type="term" value="F:RNA endonuclease activity"/>
    <property type="evidence" value="ECO:0007669"/>
    <property type="project" value="TreeGrafter"/>
</dbReference>
<dbReference type="OrthoDB" id="446759at2759"/>
<dbReference type="GO" id="GO:0016192">
    <property type="term" value="P:vesicle-mediated transport"/>
    <property type="evidence" value="ECO:0007669"/>
    <property type="project" value="InterPro"/>
</dbReference>
<evidence type="ECO:0000259" key="7">
    <source>
        <dbReference type="Pfam" id="PF17146"/>
    </source>
</evidence>
<dbReference type="Gene3D" id="1.20.58.70">
    <property type="match status" value="1"/>
</dbReference>
<feature type="domain" description="Ribonuclease PIN" evidence="7">
    <location>
        <begin position="362"/>
        <end position="448"/>
    </location>
</feature>
<dbReference type="AlphaFoldDB" id="A0A7J6PJ45"/>
<dbReference type="Pfam" id="PF08772">
    <property type="entry name" value="Zn_ribbon_NOB1"/>
    <property type="match status" value="1"/>
</dbReference>